<dbReference type="InterPro" id="IPR036928">
    <property type="entry name" value="AS_sf"/>
</dbReference>
<protein>
    <submittedName>
        <fullName evidence="3">Amidase</fullName>
    </submittedName>
</protein>
<evidence type="ECO:0000256" key="1">
    <source>
        <dbReference type="SAM" id="MobiDB-lite"/>
    </source>
</evidence>
<gene>
    <name evidence="3" type="ORF">EAH89_22990</name>
</gene>
<dbReference type="PANTHER" id="PTHR11895">
    <property type="entry name" value="TRANSAMIDASE"/>
    <property type="match status" value="1"/>
</dbReference>
<keyword evidence="4" id="KW-1185">Reference proteome</keyword>
<evidence type="ECO:0000313" key="3">
    <source>
        <dbReference type="EMBL" id="TPG48191.1"/>
    </source>
</evidence>
<dbReference type="RefSeq" id="WP_140886077.1">
    <property type="nucleotide sequence ID" value="NZ_RCZP01000033.1"/>
</dbReference>
<dbReference type="InterPro" id="IPR023631">
    <property type="entry name" value="Amidase_dom"/>
</dbReference>
<dbReference type="AlphaFoldDB" id="A0A502FFM7"/>
<proteinExistence type="predicted"/>
<dbReference type="Proteomes" id="UP000317078">
    <property type="component" value="Unassembled WGS sequence"/>
</dbReference>
<dbReference type="OrthoDB" id="9777859at2"/>
<reference evidence="3 4" key="1">
    <citation type="journal article" date="2019" name="Environ. Microbiol.">
        <title>Species interactions and distinct microbial communities in high Arctic permafrost affected cryosols are associated with the CH4 and CO2 gas fluxes.</title>
        <authorList>
            <person name="Altshuler I."/>
            <person name="Hamel J."/>
            <person name="Turney S."/>
            <person name="Magnuson E."/>
            <person name="Levesque R."/>
            <person name="Greer C."/>
            <person name="Whyte L.G."/>
        </authorList>
    </citation>
    <scope>NUCLEOTIDE SEQUENCE [LARGE SCALE GENOMIC DNA]</scope>
    <source>
        <strain evidence="3 4">S9.3B</strain>
    </source>
</reference>
<dbReference type="Pfam" id="PF01425">
    <property type="entry name" value="Amidase"/>
    <property type="match status" value="1"/>
</dbReference>
<dbReference type="SUPFAM" id="SSF75304">
    <property type="entry name" value="Amidase signature (AS) enzymes"/>
    <property type="match status" value="1"/>
</dbReference>
<dbReference type="GO" id="GO:0003824">
    <property type="term" value="F:catalytic activity"/>
    <property type="evidence" value="ECO:0007669"/>
    <property type="project" value="InterPro"/>
</dbReference>
<comment type="caution">
    <text evidence="3">The sequence shown here is derived from an EMBL/GenBank/DDBJ whole genome shotgun (WGS) entry which is preliminary data.</text>
</comment>
<sequence>MTDLTALPATQLARRLRAGEVSAAEVMAAHLDRIRGREPALRAFASLDEEAAMAGARAADRRLASGAAPGALHGLPLGVKDVLDAAGLPSGYGSPIWEGFVPRADSAAVAVARGAGAVVIGKTVTTEFATRRPGPTANPVNPAHTPGGSSSGSAAGVAAGFFPLAFGTQTAGSILRPAAFCGVVGYMPTHGAIHRAGMKVMSETLDTIGALARTVADCALLVGAMTRADLGDPEARPERAPRLLLVPGDAAQAAPETLALMERAAEAAARAGATVTRGELPAAVTAAAAAHPVVMNMESAQALAWELAHHREAISEVLREKLEPAAALPAAALAEAREAFARARAAFPAAIAGFDAVLTSAAPGEAPEGLGWTGDPAFNLLWTALGAPAVSVPAGLGPRGLPLGVQVVAAPGRDREALRWAEWMRQALG</sequence>
<evidence type="ECO:0000259" key="2">
    <source>
        <dbReference type="Pfam" id="PF01425"/>
    </source>
</evidence>
<organism evidence="3 4">
    <name type="scientific">Muricoccus nepalensis</name>
    <dbReference type="NCBI Taxonomy" id="1854500"/>
    <lineage>
        <taxon>Bacteria</taxon>
        <taxon>Pseudomonadati</taxon>
        <taxon>Pseudomonadota</taxon>
        <taxon>Alphaproteobacteria</taxon>
        <taxon>Acetobacterales</taxon>
        <taxon>Roseomonadaceae</taxon>
        <taxon>Muricoccus</taxon>
    </lineage>
</organism>
<feature type="region of interest" description="Disordered" evidence="1">
    <location>
        <begin position="129"/>
        <end position="151"/>
    </location>
</feature>
<dbReference type="Gene3D" id="3.90.1300.10">
    <property type="entry name" value="Amidase signature (AS) domain"/>
    <property type="match status" value="1"/>
</dbReference>
<dbReference type="InterPro" id="IPR000120">
    <property type="entry name" value="Amidase"/>
</dbReference>
<dbReference type="EMBL" id="RCZP01000033">
    <property type="protein sequence ID" value="TPG48191.1"/>
    <property type="molecule type" value="Genomic_DNA"/>
</dbReference>
<dbReference type="PANTHER" id="PTHR11895:SF151">
    <property type="entry name" value="GLUTAMYL-TRNA(GLN) AMIDOTRANSFERASE SUBUNIT A"/>
    <property type="match status" value="1"/>
</dbReference>
<evidence type="ECO:0000313" key="4">
    <source>
        <dbReference type="Proteomes" id="UP000317078"/>
    </source>
</evidence>
<name>A0A502FFM7_9PROT</name>
<accession>A0A502FFM7</accession>
<feature type="domain" description="Amidase" evidence="2">
    <location>
        <begin position="25"/>
        <end position="417"/>
    </location>
</feature>